<dbReference type="CDD" id="cd00063">
    <property type="entry name" value="FN3"/>
    <property type="match status" value="1"/>
</dbReference>
<dbReference type="InterPro" id="IPR013783">
    <property type="entry name" value="Ig-like_fold"/>
</dbReference>
<dbReference type="Proteomes" id="UP000214666">
    <property type="component" value="Chromosome"/>
</dbReference>
<dbReference type="EMBL" id="CP020028">
    <property type="protein sequence ID" value="ASR49984.1"/>
    <property type="molecule type" value="Genomic_DNA"/>
</dbReference>
<reference evidence="3 4" key="1">
    <citation type="submission" date="2017-03" db="EMBL/GenBank/DDBJ databases">
        <title>Complete genome sequence of Paenibacillus Kribbensis producing bioflocculants.</title>
        <authorList>
            <person name="Lee H.-G."/>
            <person name="Oh H.-M."/>
        </authorList>
    </citation>
    <scope>NUCLEOTIDE SEQUENCE [LARGE SCALE GENOMIC DNA]</scope>
    <source>
        <strain evidence="3 4">AM49</strain>
    </source>
</reference>
<dbReference type="SMART" id="SM00060">
    <property type="entry name" value="FN3"/>
    <property type="match status" value="1"/>
</dbReference>
<sequence length="501" mass="57122">MLKKWPLILMLAVLVVASLGWNGGVSYADYRTWDKDKGRFYYTWYKYKGTEVKTYKLTEVPGRQIELGFDIDKHSKEGEMEERRFFQALSQTPNVYGDFTGYKTVKTTGVVTESITDGVSKFTVIDWLYKQEPQIVKYVNPDVTRKDYFTWQSGNALRIFMKGSDATSLFELFYKGVPSEERLHFKANDIYFVRFSSRYMTAEALTEEGAHTFTNREFVGQITSADPAEYPQNGISRGYYYVFKWSDSDDPHYVEQLAKATAAVAQAETTQLQTDVNATVELINKLRDPEKGKLVERVVAIQKIIDAKAAYTEQLKTATQAVEKAEASKLQTEINMARTLLVHLNDTDKQQLNDRLDRIPAIDDLPKDITSPSKPKKLVGSRPSPNSITLTWEASTDDVGVVGYDVYRDGQMIGNTKELTFQVDQLEPQKIYKFAVKAKDAAGNYSEFSNSIKSGLSRKYKYIYDANGRLEHIEQDGQVVFQYHYDANGNLIQIIKMSNTK</sequence>
<dbReference type="STRING" id="172713.GCA_001705305_00180"/>
<keyword evidence="1" id="KW-0677">Repeat</keyword>
<keyword evidence="4" id="KW-1185">Reference proteome</keyword>
<dbReference type="PROSITE" id="PS50853">
    <property type="entry name" value="FN3"/>
    <property type="match status" value="1"/>
</dbReference>
<protein>
    <submittedName>
        <fullName evidence="3">1,3-beta-glucanase</fullName>
    </submittedName>
</protein>
<dbReference type="InterPro" id="IPR003961">
    <property type="entry name" value="FN3_dom"/>
</dbReference>
<evidence type="ECO:0000259" key="2">
    <source>
        <dbReference type="PROSITE" id="PS50853"/>
    </source>
</evidence>
<evidence type="ECO:0000313" key="4">
    <source>
        <dbReference type="Proteomes" id="UP000214666"/>
    </source>
</evidence>
<dbReference type="OrthoDB" id="9775889at2"/>
<dbReference type="Pfam" id="PF25023">
    <property type="entry name" value="TEN_YD-shell"/>
    <property type="match status" value="1"/>
</dbReference>
<dbReference type="KEGG" id="pkb:B4V02_17980"/>
<organism evidence="3 4">
    <name type="scientific">Paenibacillus kribbensis</name>
    <dbReference type="NCBI Taxonomy" id="172713"/>
    <lineage>
        <taxon>Bacteria</taxon>
        <taxon>Bacillati</taxon>
        <taxon>Bacillota</taxon>
        <taxon>Bacilli</taxon>
        <taxon>Bacillales</taxon>
        <taxon>Paenibacillaceae</taxon>
        <taxon>Paenibacillus</taxon>
    </lineage>
</organism>
<dbReference type="Gene3D" id="2.60.40.10">
    <property type="entry name" value="Immunoglobulins"/>
    <property type="match status" value="1"/>
</dbReference>
<evidence type="ECO:0000256" key="1">
    <source>
        <dbReference type="ARBA" id="ARBA00022737"/>
    </source>
</evidence>
<gene>
    <name evidence="3" type="ORF">B4V02_17980</name>
</gene>
<dbReference type="SUPFAM" id="SSF49265">
    <property type="entry name" value="Fibronectin type III"/>
    <property type="match status" value="1"/>
</dbReference>
<dbReference type="InterPro" id="IPR056823">
    <property type="entry name" value="TEN-like_YD-shell"/>
</dbReference>
<accession>A0A222WVV9</accession>
<feature type="domain" description="Fibronectin type-III" evidence="2">
    <location>
        <begin position="371"/>
        <end position="460"/>
    </location>
</feature>
<evidence type="ECO:0000313" key="3">
    <source>
        <dbReference type="EMBL" id="ASR49984.1"/>
    </source>
</evidence>
<dbReference type="InterPro" id="IPR036116">
    <property type="entry name" value="FN3_sf"/>
</dbReference>
<proteinExistence type="predicted"/>
<name>A0A222WVV9_9BACL</name>
<dbReference type="AlphaFoldDB" id="A0A222WVV9"/>